<protein>
    <recommendedName>
        <fullName evidence="4">Chemotaxis protein</fullName>
    </recommendedName>
</protein>
<evidence type="ECO:0000256" key="1">
    <source>
        <dbReference type="SAM" id="Phobius"/>
    </source>
</evidence>
<keyword evidence="1" id="KW-0812">Transmembrane</keyword>
<reference evidence="2 3" key="1">
    <citation type="journal article" date="2006" name="J. Bacteriol.">
        <title>The genome sequence of the obligately chemolithoautotrophic, facultatively anaerobic bacterium Thiobacillus denitrificans.</title>
        <authorList>
            <person name="Beller H.R."/>
            <person name="Chain P.S."/>
            <person name="Letain T.E."/>
            <person name="Chakicherla A."/>
            <person name="Larimer F.W."/>
            <person name="Richardson P.M."/>
            <person name="Coleman M.A."/>
            <person name="Wood A.P."/>
            <person name="Kelly D.P."/>
        </authorList>
    </citation>
    <scope>NUCLEOTIDE SEQUENCE [LARGE SCALE GENOMIC DNA]</scope>
    <source>
        <strain evidence="2 3">ATCC 25259</strain>
    </source>
</reference>
<organism evidence="2 3">
    <name type="scientific">Thiobacillus denitrificans (strain ATCC 25259 / T1)</name>
    <dbReference type="NCBI Taxonomy" id="292415"/>
    <lineage>
        <taxon>Bacteria</taxon>
        <taxon>Pseudomonadati</taxon>
        <taxon>Pseudomonadota</taxon>
        <taxon>Betaproteobacteria</taxon>
        <taxon>Nitrosomonadales</taxon>
        <taxon>Thiobacillaceae</taxon>
        <taxon>Thiobacillus</taxon>
    </lineage>
</organism>
<dbReference type="eggNOG" id="ENOG5032Z0T">
    <property type="taxonomic scope" value="Bacteria"/>
</dbReference>
<dbReference type="RefSeq" id="WP_011311710.1">
    <property type="nucleotide sequence ID" value="NC_007404.1"/>
</dbReference>
<sequence length="130" mass="13789">MAIGWLTVLQTVPWTEVIRNAPKLAEGAKKLWNNVAGKPPTPGAAAQPPAVSREAQSLAGVASRVTQLETAAADLHAEMLASSELIKALADQNAQLVQRIESNRRYMLWLGATAVVALIVASVALWLGAR</sequence>
<accession>Q3SJK6</accession>
<keyword evidence="1" id="KW-0472">Membrane</keyword>
<evidence type="ECO:0000313" key="2">
    <source>
        <dbReference type="EMBL" id="AAZ97151.1"/>
    </source>
</evidence>
<dbReference type="STRING" id="292415.Tbd_1198"/>
<keyword evidence="3" id="KW-1185">Reference proteome</keyword>
<dbReference type="HOGENOM" id="CLU_2022783_0_0_4"/>
<keyword evidence="1" id="KW-1133">Transmembrane helix</keyword>
<feature type="transmembrane region" description="Helical" evidence="1">
    <location>
        <begin position="106"/>
        <end position="129"/>
    </location>
</feature>
<dbReference type="KEGG" id="tbd:Tbd_1198"/>
<dbReference type="EMBL" id="CP000116">
    <property type="protein sequence ID" value="AAZ97151.1"/>
    <property type="molecule type" value="Genomic_DNA"/>
</dbReference>
<dbReference type="Proteomes" id="UP000008291">
    <property type="component" value="Chromosome"/>
</dbReference>
<evidence type="ECO:0008006" key="4">
    <source>
        <dbReference type="Google" id="ProtNLM"/>
    </source>
</evidence>
<name>Q3SJK6_THIDA</name>
<gene>
    <name evidence="2" type="ordered locus">Tbd_1198</name>
</gene>
<dbReference type="OrthoDB" id="8564508at2"/>
<evidence type="ECO:0000313" key="3">
    <source>
        <dbReference type="Proteomes" id="UP000008291"/>
    </source>
</evidence>
<proteinExistence type="predicted"/>
<dbReference type="AlphaFoldDB" id="Q3SJK6"/>